<accession>A0AA46AFV9</accession>
<feature type="transmembrane region" description="Helical" evidence="1">
    <location>
        <begin position="44"/>
        <end position="64"/>
    </location>
</feature>
<feature type="transmembrane region" description="Helical" evidence="1">
    <location>
        <begin position="6"/>
        <end position="24"/>
    </location>
</feature>
<keyword evidence="1" id="KW-0812">Transmembrane</keyword>
<evidence type="ECO:0000313" key="3">
    <source>
        <dbReference type="Proteomes" id="UP001157946"/>
    </source>
</evidence>
<proteinExistence type="predicted"/>
<protein>
    <submittedName>
        <fullName evidence="2">Uncharacterized protein</fullName>
    </submittedName>
</protein>
<gene>
    <name evidence="2" type="ORF">SAMN06265361_1042</name>
</gene>
<dbReference type="AlphaFoldDB" id="A0AA46AFV9"/>
<keyword evidence="3" id="KW-1185">Reference proteome</keyword>
<dbReference type="Proteomes" id="UP001157946">
    <property type="component" value="Unassembled WGS sequence"/>
</dbReference>
<name>A0AA46AFV9_9BACL</name>
<sequence>MMTTAAIILCGLLCLIAFFVTFRLGATQSNQKNEAYTQSRKKSIILLSIIYLVATTIGILFVYLL</sequence>
<comment type="caution">
    <text evidence="2">The sequence shown here is derived from an EMBL/GenBank/DDBJ whole genome shotgun (WGS) entry which is preliminary data.</text>
</comment>
<dbReference type="RefSeq" id="WP_022737977.1">
    <property type="nucleotide sequence ID" value="NZ_FXTU01000004.1"/>
</dbReference>
<dbReference type="EMBL" id="FXTU01000004">
    <property type="protein sequence ID" value="SMP21859.1"/>
    <property type="molecule type" value="Genomic_DNA"/>
</dbReference>
<evidence type="ECO:0000313" key="2">
    <source>
        <dbReference type="EMBL" id="SMP21859.1"/>
    </source>
</evidence>
<evidence type="ECO:0000256" key="1">
    <source>
        <dbReference type="SAM" id="Phobius"/>
    </source>
</evidence>
<organism evidence="2 3">
    <name type="scientific">Laceyella tengchongensis</name>
    <dbReference type="NCBI Taxonomy" id="574699"/>
    <lineage>
        <taxon>Bacteria</taxon>
        <taxon>Bacillati</taxon>
        <taxon>Bacillota</taxon>
        <taxon>Bacilli</taxon>
        <taxon>Bacillales</taxon>
        <taxon>Thermoactinomycetaceae</taxon>
        <taxon>Laceyella</taxon>
    </lineage>
</organism>
<keyword evidence="1" id="KW-0472">Membrane</keyword>
<keyword evidence="1" id="KW-1133">Transmembrane helix</keyword>
<reference evidence="2" key="1">
    <citation type="submission" date="2017-05" db="EMBL/GenBank/DDBJ databases">
        <authorList>
            <person name="Varghese N."/>
            <person name="Submissions S."/>
        </authorList>
    </citation>
    <scope>NUCLEOTIDE SEQUENCE</scope>
    <source>
        <strain evidence="2">DSM 45262</strain>
    </source>
</reference>